<keyword evidence="2" id="KW-0812">Transmembrane</keyword>
<dbReference type="InterPro" id="IPR032808">
    <property type="entry name" value="DoxX"/>
</dbReference>
<gene>
    <name evidence="6" type="ORF">CIP107547_01341</name>
</gene>
<evidence type="ECO:0000256" key="2">
    <source>
        <dbReference type="ARBA" id="ARBA00022692"/>
    </source>
</evidence>
<comment type="subcellular location">
    <subcellularLocation>
        <location evidence="1">Membrane</location>
        <topology evidence="1">Multi-pass membrane protein</topology>
    </subcellularLocation>
</comment>
<comment type="caution">
    <text evidence="6">The sequence shown here is derived from an EMBL/GenBank/DDBJ whole genome shotgun (WGS) entry which is preliminary data.</text>
</comment>
<dbReference type="RefSeq" id="WP_014316699.1">
    <property type="nucleotide sequence ID" value="NZ_CAJDYU010000016.1"/>
</dbReference>
<organism evidence="6 7">
    <name type="scientific">Corynebacterium diphtheriae</name>
    <dbReference type="NCBI Taxonomy" id="1717"/>
    <lineage>
        <taxon>Bacteria</taxon>
        <taxon>Bacillati</taxon>
        <taxon>Actinomycetota</taxon>
        <taxon>Actinomycetes</taxon>
        <taxon>Mycobacteriales</taxon>
        <taxon>Corynebacteriaceae</taxon>
        <taxon>Corynebacterium</taxon>
    </lineage>
</organism>
<evidence type="ECO:0000256" key="1">
    <source>
        <dbReference type="ARBA" id="ARBA00004141"/>
    </source>
</evidence>
<name>A0A1X4LJF0_CORDP</name>
<keyword evidence="4" id="KW-0472">Membrane</keyword>
<evidence type="ECO:0000313" key="6">
    <source>
        <dbReference type="EMBL" id="CAB0602694.1"/>
    </source>
</evidence>
<accession>A0A1X4LJF0</accession>
<dbReference type="EMBL" id="CADDAV010000015">
    <property type="protein sequence ID" value="CAB0602694.1"/>
    <property type="molecule type" value="Genomic_DNA"/>
</dbReference>
<protein>
    <submittedName>
        <fullName evidence="6">DoxX family protein</fullName>
    </submittedName>
</protein>
<dbReference type="GO" id="GO:0016020">
    <property type="term" value="C:membrane"/>
    <property type="evidence" value="ECO:0007669"/>
    <property type="project" value="UniProtKB-SubCell"/>
</dbReference>
<feature type="region of interest" description="Disordered" evidence="5">
    <location>
        <begin position="240"/>
        <end position="281"/>
    </location>
</feature>
<evidence type="ECO:0000313" key="7">
    <source>
        <dbReference type="Proteomes" id="UP000480222"/>
    </source>
</evidence>
<dbReference type="AlphaFoldDB" id="A0A1X4LJF0"/>
<dbReference type="Pfam" id="PF07681">
    <property type="entry name" value="DoxX"/>
    <property type="match status" value="1"/>
</dbReference>
<dbReference type="Proteomes" id="UP000480222">
    <property type="component" value="Unassembled WGS sequence"/>
</dbReference>
<proteinExistence type="predicted"/>
<sequence>MIRKFARPMLASVYVADGVDVVLNSQAHVEGTQTVINRLRTVVPRKYMKKLPEDPQVITQAVGATKVLAGSSLALGKAPRTSATVLAAISVPTIIARHAFWETQDREEKIARRQGFLTSIALLGGLAITSADTAGKPGLKWRADKAVQKASTQIQQALPTKTETEKFGDQASAVASQAASTAKDLWNEATDAVSQYSQTAQEYVEDNKDDWLALAQKNAVLAKKKAVKVAARAQERAAQAYESAEKSTGRNAKRASKKANQLQRKAEKSLNKAMKRFDSAF</sequence>
<evidence type="ECO:0000256" key="4">
    <source>
        <dbReference type="ARBA" id="ARBA00023136"/>
    </source>
</evidence>
<keyword evidence="3" id="KW-1133">Transmembrane helix</keyword>
<feature type="compositionally biased region" description="Basic and acidic residues" evidence="5">
    <location>
        <begin position="264"/>
        <end position="281"/>
    </location>
</feature>
<reference evidence="6 7" key="1">
    <citation type="submission" date="2020-02" db="EMBL/GenBank/DDBJ databases">
        <authorList>
            <person name="Brisse S."/>
        </authorList>
    </citation>
    <scope>NUCLEOTIDE SEQUENCE [LARGE SCALE GENOMIC DNA]</scope>
    <source>
        <strain evidence="6">CIP107547</strain>
    </source>
</reference>
<evidence type="ECO:0000256" key="5">
    <source>
        <dbReference type="SAM" id="MobiDB-lite"/>
    </source>
</evidence>
<evidence type="ECO:0000256" key="3">
    <source>
        <dbReference type="ARBA" id="ARBA00022989"/>
    </source>
</evidence>